<feature type="non-terminal residue" evidence="1">
    <location>
        <position position="227"/>
    </location>
</feature>
<dbReference type="Gene3D" id="2.40.10.10">
    <property type="entry name" value="Trypsin-like serine proteases"/>
    <property type="match status" value="1"/>
</dbReference>
<proteinExistence type="predicted"/>
<sequence>MVRKWFQVKGEDWSDFTSADAVSVDIEDVAAFRRQCLHKSLVLSLQMSSHRTFANGAAYDAKQEPLKASASLVDLGKDEANALIVVVTQRAETTPAYFILPETRVKVAKAVFGIVEEDKDHNGVGVGVFQGVGIGVFFSATLAVTCDHNLTEQDTVGSSVTLALKEEMANVEVVARNAELDFAILERRLAHLRIKDIHELEEMIVEMLKIEERTTTRDSTPSRPRAR</sequence>
<reference evidence="1 2" key="1">
    <citation type="submission" date="2018-09" db="EMBL/GenBank/DDBJ databases">
        <title>Genomic investigation of the strawberry pathogen Phytophthora fragariae indicates pathogenicity is determined by transcriptional variation in three key races.</title>
        <authorList>
            <person name="Adams T.M."/>
            <person name="Armitage A.D."/>
            <person name="Sobczyk M.K."/>
            <person name="Bates H.J."/>
            <person name="Dunwell J.M."/>
            <person name="Nellist C.F."/>
            <person name="Harrison R.J."/>
        </authorList>
    </citation>
    <scope>NUCLEOTIDE SEQUENCE [LARGE SCALE GENOMIC DNA]</scope>
    <source>
        <strain evidence="1 2">BC-23</strain>
    </source>
</reference>
<accession>A0A6G0MA67</accession>
<gene>
    <name evidence="1" type="ORF">PF004_g31047</name>
</gene>
<name>A0A6G0MA67_9STRA</name>
<dbReference type="Proteomes" id="UP000476176">
    <property type="component" value="Unassembled WGS sequence"/>
</dbReference>
<protein>
    <submittedName>
        <fullName evidence="1">Uncharacterized protein</fullName>
    </submittedName>
</protein>
<dbReference type="EMBL" id="QXGC01007208">
    <property type="protein sequence ID" value="KAE9160804.1"/>
    <property type="molecule type" value="Genomic_DNA"/>
</dbReference>
<comment type="caution">
    <text evidence="1">The sequence shown here is derived from an EMBL/GenBank/DDBJ whole genome shotgun (WGS) entry which is preliminary data.</text>
</comment>
<organism evidence="1 2">
    <name type="scientific">Phytophthora fragariae</name>
    <dbReference type="NCBI Taxonomy" id="53985"/>
    <lineage>
        <taxon>Eukaryota</taxon>
        <taxon>Sar</taxon>
        <taxon>Stramenopiles</taxon>
        <taxon>Oomycota</taxon>
        <taxon>Peronosporomycetes</taxon>
        <taxon>Peronosporales</taxon>
        <taxon>Peronosporaceae</taxon>
        <taxon>Phytophthora</taxon>
    </lineage>
</organism>
<dbReference type="AlphaFoldDB" id="A0A6G0MA67"/>
<evidence type="ECO:0000313" key="1">
    <source>
        <dbReference type="EMBL" id="KAE9160804.1"/>
    </source>
</evidence>
<dbReference type="InterPro" id="IPR043504">
    <property type="entry name" value="Peptidase_S1_PA_chymotrypsin"/>
</dbReference>
<evidence type="ECO:0000313" key="2">
    <source>
        <dbReference type="Proteomes" id="UP000476176"/>
    </source>
</evidence>